<dbReference type="EMBL" id="MIMU01000126">
    <property type="protein sequence ID" value="OTA82149.1"/>
    <property type="molecule type" value="Genomic_DNA"/>
</dbReference>
<evidence type="ECO:0000313" key="2">
    <source>
        <dbReference type="Proteomes" id="UP000194286"/>
    </source>
</evidence>
<dbReference type="RefSeq" id="WP_086136062.1">
    <property type="nucleotide sequence ID" value="NZ_MIMU01000126.1"/>
</dbReference>
<protein>
    <submittedName>
        <fullName evidence="1">Uncharacterized protein</fullName>
    </submittedName>
</protein>
<dbReference type="AlphaFoldDB" id="A0A1Y2UFU3"/>
<dbReference type="Proteomes" id="UP000194286">
    <property type="component" value="Unassembled WGS sequence"/>
</dbReference>
<reference evidence="1 2" key="1">
    <citation type="submission" date="2016-09" db="EMBL/GenBank/DDBJ databases">
        <title>Lactobacillus reuteri KLR3005, genome sequencing and assembly.</title>
        <authorList>
            <person name="Lee J.-Y."/>
            <person name="Kim E.B."/>
            <person name="Choi Y.-J."/>
        </authorList>
    </citation>
    <scope>NUCLEOTIDE SEQUENCE [LARGE SCALE GENOMIC DNA]</scope>
    <source>
        <strain evidence="1 2">KLR3005</strain>
    </source>
</reference>
<name>A0A1Y2UFU3_LIMRT</name>
<comment type="caution">
    <text evidence="1">The sequence shown here is derived from an EMBL/GenBank/DDBJ whole genome shotgun (WGS) entry which is preliminary data.</text>
</comment>
<accession>A0A1Y2UFU3</accession>
<sequence>MKEKQTLIYWLDTTGPWEYDEIVRLTIIDINNDIFFDHVFNTKLVDWWYGELNGIKPEETYKEQSFEKYKHKIQNIFNSANKLITFYGSTSFLQKQGVDLVNIQIHDVADDFRVMGDDTDTIDNLSAYYGYDLPTNIYERSGIDCAKAVNFCYKKMERYRRAQEKNRVGDN</sequence>
<gene>
    <name evidence="1" type="ORF">BHL82_09275</name>
</gene>
<proteinExistence type="predicted"/>
<evidence type="ECO:0000313" key="1">
    <source>
        <dbReference type="EMBL" id="OTA82149.1"/>
    </source>
</evidence>
<organism evidence="1 2">
    <name type="scientific">Limosilactobacillus reuteri</name>
    <name type="common">Lactobacillus reuteri</name>
    <dbReference type="NCBI Taxonomy" id="1598"/>
    <lineage>
        <taxon>Bacteria</taxon>
        <taxon>Bacillati</taxon>
        <taxon>Bacillota</taxon>
        <taxon>Bacilli</taxon>
        <taxon>Lactobacillales</taxon>
        <taxon>Lactobacillaceae</taxon>
        <taxon>Limosilactobacillus</taxon>
    </lineage>
</organism>